<evidence type="ECO:0000313" key="3">
    <source>
        <dbReference type="Proteomes" id="UP000182814"/>
    </source>
</evidence>
<evidence type="ECO:0000313" key="1">
    <source>
        <dbReference type="EMBL" id="KAB0503573.1"/>
    </source>
</evidence>
<reference evidence="2" key="1">
    <citation type="submission" date="2016-10" db="EMBL/GenBank/DDBJ databases">
        <authorList>
            <person name="de Groot N.N."/>
        </authorList>
    </citation>
    <scope>NUCLEOTIDE SEQUENCE [LARGE SCALE GENOMIC DNA]</scope>
    <source>
        <strain evidence="2">BS3782</strain>
    </source>
</reference>
<accession>A0A0J6H8B5</accession>
<dbReference type="EMBL" id="LT629746">
    <property type="protein sequence ID" value="SDT51029.1"/>
    <property type="molecule type" value="Genomic_DNA"/>
</dbReference>
<name>A0A0J6H8B5_9PSED</name>
<keyword evidence="3" id="KW-1185">Reference proteome</keyword>
<reference evidence="3" key="2">
    <citation type="submission" date="2016-10" db="EMBL/GenBank/DDBJ databases">
        <authorList>
            <person name="Varghese N."/>
            <person name="Submissions S."/>
        </authorList>
    </citation>
    <scope>NUCLEOTIDE SEQUENCE [LARGE SCALE GENOMIC DNA]</scope>
    <source>
        <strain evidence="3">BS3782</strain>
    </source>
</reference>
<sequence length="160" mass="18628">MISNFEKAHNKDEFPDFFRGTGIYFTKDPDWDTQLNIINWQGLCGFLKTQKNPESILKNAFKKYVTTINNTLEDANNLFENIGCYYYMRKKFPALSANGFDLIRDISSTEKQTISNSMKLLRQELNNVNSAQNIELYNRRMTKLINDGGPTDLENLQTYK</sequence>
<dbReference type="Proteomes" id="UP000434925">
    <property type="component" value="Unassembled WGS sequence"/>
</dbReference>
<evidence type="ECO:0000313" key="4">
    <source>
        <dbReference type="Proteomes" id="UP000434925"/>
    </source>
</evidence>
<proteinExistence type="predicted"/>
<dbReference type="PATRIC" id="fig|163011.3.peg.3163"/>
<gene>
    <name evidence="1" type="ORF">F7R14_17660</name>
    <name evidence="2" type="ORF">SAMN04490191_4861</name>
</gene>
<dbReference type="Proteomes" id="UP000182814">
    <property type="component" value="Chromosome I"/>
</dbReference>
<evidence type="ECO:0000313" key="2">
    <source>
        <dbReference type="EMBL" id="SDT51029.1"/>
    </source>
</evidence>
<reference evidence="1 4" key="3">
    <citation type="submission" date="2019-09" db="EMBL/GenBank/DDBJ databases">
        <title>Draft genome sequences of 48 bacterial type strains from the CCUG.</title>
        <authorList>
            <person name="Tunovic T."/>
            <person name="Pineiro-Iglesias B."/>
            <person name="Unosson C."/>
            <person name="Inganas E."/>
            <person name="Ohlen M."/>
            <person name="Cardew S."/>
            <person name="Jensie-Markopoulos S."/>
            <person name="Salva-Serra F."/>
            <person name="Jaen-Luchoro D."/>
            <person name="Karlsson R."/>
            <person name="Svensson-Stadler L."/>
            <person name="Chun J."/>
            <person name="Moore E."/>
        </authorList>
    </citation>
    <scope>NUCLEOTIDE SEQUENCE [LARGE SCALE GENOMIC DNA]</scope>
    <source>
        <strain evidence="1 4">CCUG 51522</strain>
    </source>
</reference>
<protein>
    <submittedName>
        <fullName evidence="2">Uncharacterized protein</fullName>
    </submittedName>
</protein>
<dbReference type="EMBL" id="VZPO01000006">
    <property type="protein sequence ID" value="KAB0503573.1"/>
    <property type="molecule type" value="Genomic_DNA"/>
</dbReference>
<dbReference type="RefSeq" id="WP_048394977.1">
    <property type="nucleotide sequence ID" value="NZ_JYLB01000003.1"/>
</dbReference>
<organism evidence="2 3">
    <name type="scientific">Pseudomonas lini</name>
    <dbReference type="NCBI Taxonomy" id="163011"/>
    <lineage>
        <taxon>Bacteria</taxon>
        <taxon>Pseudomonadati</taxon>
        <taxon>Pseudomonadota</taxon>
        <taxon>Gammaproteobacteria</taxon>
        <taxon>Pseudomonadales</taxon>
        <taxon>Pseudomonadaceae</taxon>
        <taxon>Pseudomonas</taxon>
    </lineage>
</organism>
<dbReference type="AlphaFoldDB" id="A0A0J6H8B5"/>